<evidence type="ECO:0000256" key="4">
    <source>
        <dbReference type="ARBA" id="ARBA00022989"/>
    </source>
</evidence>
<gene>
    <name evidence="13" type="ORF">IQ235_07240</name>
</gene>
<dbReference type="InterPro" id="IPR033463">
    <property type="entry name" value="sCache_3"/>
</dbReference>
<dbReference type="SMART" id="SM00283">
    <property type="entry name" value="MA"/>
    <property type="match status" value="1"/>
</dbReference>
<dbReference type="Pfam" id="PF00672">
    <property type="entry name" value="HAMP"/>
    <property type="match status" value="1"/>
</dbReference>
<feature type="compositionally biased region" description="Polar residues" evidence="10">
    <location>
        <begin position="20"/>
        <end position="36"/>
    </location>
</feature>
<dbReference type="SUPFAM" id="SSF58104">
    <property type="entry name" value="Methyl-accepting chemotaxis protein (MCP) signaling domain"/>
    <property type="match status" value="1"/>
</dbReference>
<protein>
    <submittedName>
        <fullName evidence="13">Cache domain-containing protein</fullName>
    </submittedName>
</protein>
<evidence type="ECO:0000256" key="9">
    <source>
        <dbReference type="SAM" id="Coils"/>
    </source>
</evidence>
<proteinExistence type="inferred from homology"/>
<organism evidence="13 14">
    <name type="scientific">Zarconia navalis LEGE 11467</name>
    <dbReference type="NCBI Taxonomy" id="1828826"/>
    <lineage>
        <taxon>Bacteria</taxon>
        <taxon>Bacillati</taxon>
        <taxon>Cyanobacteriota</taxon>
        <taxon>Cyanophyceae</taxon>
        <taxon>Oscillatoriophycideae</taxon>
        <taxon>Oscillatoriales</taxon>
        <taxon>Oscillatoriales incertae sedis</taxon>
        <taxon>Zarconia</taxon>
        <taxon>Zarconia navalis</taxon>
    </lineage>
</organism>
<dbReference type="SMART" id="SM00304">
    <property type="entry name" value="HAMP"/>
    <property type="match status" value="2"/>
</dbReference>
<dbReference type="SUPFAM" id="SSF158472">
    <property type="entry name" value="HAMP domain-like"/>
    <property type="match status" value="1"/>
</dbReference>
<dbReference type="PANTHER" id="PTHR32089:SF114">
    <property type="entry name" value="METHYL-ACCEPTING CHEMOTAXIS PROTEIN MCPB"/>
    <property type="match status" value="1"/>
</dbReference>
<dbReference type="CDD" id="cd06225">
    <property type="entry name" value="HAMP"/>
    <property type="match status" value="1"/>
</dbReference>
<sequence>MTVSDLKLETDPAPRLTHLPPTSTMYDSRNSLSTTSDRNDPSKIAPDYSDTASDELLKKLLQANSLEQAGALDEAREVYEEIAAADEAGLYGVSARKALATIADTPPQIPPSMNSGVWESANSTDDDGGKTSVRAGFLTQFPRGIEQQWNNLSFTNKLTVLLVSGAILPVAIVTQGLIGRTQARVEQEFRSQLQRTTSSWEEDYVVWTEDDSLTEAENLARLVRANGINLSDPKQIAQRQGYLSALVTQGITAGDRRADVTKSFRILTDRSGRTLAKGIKIHDSALNPEAYRQPNPTREIEPSEFIAIETPSNANLGDLEIVRQVLTTGQPLRGIELVSGEILSRLGLENQAEIPILLSSSSPDLAPAPIGTYDIDEGSAGLATVVVYPISLNNQLVGTAIVGVLHNRHFALLDTFQQLVDANSISVFAYDWRVNTNVPGRDGTRALGTLAPKSVSNPILDRPFKSPQTDGQGDREPGFFDRLLAQGNEELTDDGKGLFQEETIGNEKYLTYYRPLYNHQKELNPQEAKPIGMLSVGRSLDDLETLVAEQQRLGLLVGGVVLVGVIFAAIPIARAFAGSLTELARFAQKVGRGQTGVRVSASDRADEIGILARELNQMAVGIEANIAAVKQQEQLRREEAGQQRREKEKLQRGVVNLLLEIEGAQRGDLTVNAPVTEGSVGSIADAFNITIRRLRDLVLQVQTAANQVNDLAARNAPSMQQVSQTAKMQASETQETLKTVAQIGDSIRSVDESTQQAAQIAQQGAKAAQEGEDVMDMTVTSIDKISDAVDETASKVNRLTESFGQILQILTLISSIAERTNLLAYNASIEASRAGENGQGFRVVAEEVRRLAGRATEATRSIEQIVDAIQQETIEVQQAMETGKAEVAEGTELVNQTKQTLKRLAEITQTIDRYLQSISQNTTTQARASDRVNQMVEQVSTTTQSTSAEAEAVATSLQDLATLATSLQESVSQFRLER</sequence>
<accession>A0A928VUI2</accession>
<evidence type="ECO:0000256" key="2">
    <source>
        <dbReference type="ARBA" id="ARBA00022475"/>
    </source>
</evidence>
<comment type="subcellular location">
    <subcellularLocation>
        <location evidence="1">Cell membrane</location>
        <topology evidence="1">Multi-pass membrane protein</topology>
    </subcellularLocation>
</comment>
<name>A0A928VUI2_9CYAN</name>
<dbReference type="Pfam" id="PF17202">
    <property type="entry name" value="sCache_3_3"/>
    <property type="match status" value="1"/>
</dbReference>
<dbReference type="EMBL" id="JADEXN010000098">
    <property type="protein sequence ID" value="MBE9040579.1"/>
    <property type="molecule type" value="Genomic_DNA"/>
</dbReference>
<feature type="coiled-coil region" evidence="9">
    <location>
        <begin position="612"/>
        <end position="650"/>
    </location>
</feature>
<dbReference type="PROSITE" id="PS50885">
    <property type="entry name" value="HAMP"/>
    <property type="match status" value="2"/>
</dbReference>
<evidence type="ECO:0000256" key="8">
    <source>
        <dbReference type="PROSITE-ProRule" id="PRU00284"/>
    </source>
</evidence>
<feature type="region of interest" description="Disordered" evidence="10">
    <location>
        <begin position="458"/>
        <end position="478"/>
    </location>
</feature>
<evidence type="ECO:0000256" key="1">
    <source>
        <dbReference type="ARBA" id="ARBA00004651"/>
    </source>
</evidence>
<evidence type="ECO:0000256" key="5">
    <source>
        <dbReference type="ARBA" id="ARBA00023136"/>
    </source>
</evidence>
<dbReference type="Gene3D" id="6.10.340.10">
    <property type="match status" value="1"/>
</dbReference>
<dbReference type="RefSeq" id="WP_264320823.1">
    <property type="nucleotide sequence ID" value="NZ_JADEXN010000098.1"/>
</dbReference>
<keyword evidence="3" id="KW-0812">Transmembrane</keyword>
<feature type="region of interest" description="Disordered" evidence="10">
    <location>
        <begin position="1"/>
        <end position="49"/>
    </location>
</feature>
<keyword evidence="9" id="KW-0175">Coiled coil</keyword>
<dbReference type="Pfam" id="PF00015">
    <property type="entry name" value="MCPsignal"/>
    <property type="match status" value="1"/>
</dbReference>
<evidence type="ECO:0000256" key="10">
    <source>
        <dbReference type="SAM" id="MobiDB-lite"/>
    </source>
</evidence>
<dbReference type="PANTHER" id="PTHR32089">
    <property type="entry name" value="METHYL-ACCEPTING CHEMOTAXIS PROTEIN MCPB"/>
    <property type="match status" value="1"/>
</dbReference>
<dbReference type="GO" id="GO:0007165">
    <property type="term" value="P:signal transduction"/>
    <property type="evidence" value="ECO:0007669"/>
    <property type="project" value="UniProtKB-KW"/>
</dbReference>
<comment type="similarity">
    <text evidence="7">Belongs to the methyl-accepting chemotaxis (MCP) protein family.</text>
</comment>
<reference evidence="13" key="1">
    <citation type="submission" date="2020-10" db="EMBL/GenBank/DDBJ databases">
        <authorList>
            <person name="Castelo-Branco R."/>
            <person name="Eusebio N."/>
            <person name="Adriana R."/>
            <person name="Vieira A."/>
            <person name="Brugerolle De Fraissinette N."/>
            <person name="Rezende De Castro R."/>
            <person name="Schneider M.P."/>
            <person name="Vasconcelos V."/>
            <person name="Leao P.N."/>
        </authorList>
    </citation>
    <scope>NUCLEOTIDE SEQUENCE</scope>
    <source>
        <strain evidence="13">LEGE 11467</strain>
    </source>
</reference>
<evidence type="ECO:0000313" key="14">
    <source>
        <dbReference type="Proteomes" id="UP000621799"/>
    </source>
</evidence>
<dbReference type="InterPro" id="IPR004089">
    <property type="entry name" value="MCPsignal_dom"/>
</dbReference>
<dbReference type="PROSITE" id="PS50111">
    <property type="entry name" value="CHEMOTAXIS_TRANSDUC_2"/>
    <property type="match status" value="1"/>
</dbReference>
<evidence type="ECO:0000259" key="12">
    <source>
        <dbReference type="PROSITE" id="PS50885"/>
    </source>
</evidence>
<evidence type="ECO:0000256" key="6">
    <source>
        <dbReference type="ARBA" id="ARBA00023224"/>
    </source>
</evidence>
<feature type="domain" description="HAMP" evidence="12">
    <location>
        <begin position="574"/>
        <end position="627"/>
    </location>
</feature>
<evidence type="ECO:0000259" key="11">
    <source>
        <dbReference type="PROSITE" id="PS50111"/>
    </source>
</evidence>
<feature type="domain" description="Methyl-accepting transducer" evidence="11">
    <location>
        <begin position="704"/>
        <end position="940"/>
    </location>
</feature>
<dbReference type="Gene3D" id="1.10.287.950">
    <property type="entry name" value="Methyl-accepting chemotaxis protein"/>
    <property type="match status" value="1"/>
</dbReference>
<evidence type="ECO:0000256" key="3">
    <source>
        <dbReference type="ARBA" id="ARBA00022692"/>
    </source>
</evidence>
<feature type="domain" description="HAMP" evidence="12">
    <location>
        <begin position="648"/>
        <end position="699"/>
    </location>
</feature>
<evidence type="ECO:0000256" key="7">
    <source>
        <dbReference type="ARBA" id="ARBA00029447"/>
    </source>
</evidence>
<keyword evidence="14" id="KW-1185">Reference proteome</keyword>
<dbReference type="Proteomes" id="UP000621799">
    <property type="component" value="Unassembled WGS sequence"/>
</dbReference>
<dbReference type="GO" id="GO:0005886">
    <property type="term" value="C:plasma membrane"/>
    <property type="evidence" value="ECO:0007669"/>
    <property type="project" value="UniProtKB-SubCell"/>
</dbReference>
<keyword evidence="5" id="KW-0472">Membrane</keyword>
<comment type="caution">
    <text evidence="13">The sequence shown here is derived from an EMBL/GenBank/DDBJ whole genome shotgun (WGS) entry which is preliminary data.</text>
</comment>
<keyword evidence="6 8" id="KW-0807">Transducer</keyword>
<dbReference type="InterPro" id="IPR003660">
    <property type="entry name" value="HAMP_dom"/>
</dbReference>
<feature type="compositionally biased region" description="Basic and acidic residues" evidence="10">
    <location>
        <begin position="1"/>
        <end position="12"/>
    </location>
</feature>
<dbReference type="AlphaFoldDB" id="A0A928VUI2"/>
<keyword evidence="2" id="KW-1003">Cell membrane</keyword>
<keyword evidence="4" id="KW-1133">Transmembrane helix</keyword>
<evidence type="ECO:0000313" key="13">
    <source>
        <dbReference type="EMBL" id="MBE9040579.1"/>
    </source>
</evidence>